<accession>A0AAW2FMR0</accession>
<keyword evidence="2" id="KW-0812">Transmembrane</keyword>
<reference evidence="3 4" key="1">
    <citation type="submission" date="2023-03" db="EMBL/GenBank/DDBJ databases">
        <title>High recombination rates correlate with genetic variation in Cardiocondyla obscurior ants.</title>
        <authorList>
            <person name="Errbii M."/>
        </authorList>
    </citation>
    <scope>NUCLEOTIDE SEQUENCE [LARGE SCALE GENOMIC DNA]</scope>
    <source>
        <strain evidence="3">Alpha-2009</strain>
        <tissue evidence="3">Whole body</tissue>
    </source>
</reference>
<gene>
    <name evidence="3" type="ORF">PUN28_010748</name>
</gene>
<feature type="compositionally biased region" description="Basic residues" evidence="1">
    <location>
        <begin position="34"/>
        <end position="46"/>
    </location>
</feature>
<sequence>MYEFSLCRLTQLSLVSRARSRQSTGQQRRNVEMKKKRKKKEKKSRYMRNETPTTPTRSFSLINYTANRRYLFQCDGMFPEIFYFHFSYFIFILFSLFFLETEKGIISNVLYNFYFDFSLSLFCLSSLREPETRECVKFTLTC</sequence>
<keyword evidence="2" id="KW-1133">Transmembrane helix</keyword>
<dbReference type="EMBL" id="JADYXP020000010">
    <property type="protein sequence ID" value="KAL0115432.1"/>
    <property type="molecule type" value="Genomic_DNA"/>
</dbReference>
<evidence type="ECO:0000256" key="2">
    <source>
        <dbReference type="SAM" id="Phobius"/>
    </source>
</evidence>
<organism evidence="3 4">
    <name type="scientific">Cardiocondyla obscurior</name>
    <dbReference type="NCBI Taxonomy" id="286306"/>
    <lineage>
        <taxon>Eukaryota</taxon>
        <taxon>Metazoa</taxon>
        <taxon>Ecdysozoa</taxon>
        <taxon>Arthropoda</taxon>
        <taxon>Hexapoda</taxon>
        <taxon>Insecta</taxon>
        <taxon>Pterygota</taxon>
        <taxon>Neoptera</taxon>
        <taxon>Endopterygota</taxon>
        <taxon>Hymenoptera</taxon>
        <taxon>Apocrita</taxon>
        <taxon>Aculeata</taxon>
        <taxon>Formicoidea</taxon>
        <taxon>Formicidae</taxon>
        <taxon>Myrmicinae</taxon>
        <taxon>Cardiocondyla</taxon>
    </lineage>
</organism>
<keyword evidence="2" id="KW-0472">Membrane</keyword>
<dbReference type="AlphaFoldDB" id="A0AAW2FMR0"/>
<name>A0AAW2FMR0_9HYME</name>
<evidence type="ECO:0000256" key="1">
    <source>
        <dbReference type="SAM" id="MobiDB-lite"/>
    </source>
</evidence>
<keyword evidence="4" id="KW-1185">Reference proteome</keyword>
<feature type="transmembrane region" description="Helical" evidence="2">
    <location>
        <begin position="81"/>
        <end position="99"/>
    </location>
</feature>
<protein>
    <submittedName>
        <fullName evidence="3">Uncharacterized protein</fullName>
    </submittedName>
</protein>
<comment type="caution">
    <text evidence="3">The sequence shown here is derived from an EMBL/GenBank/DDBJ whole genome shotgun (WGS) entry which is preliminary data.</text>
</comment>
<evidence type="ECO:0000313" key="3">
    <source>
        <dbReference type="EMBL" id="KAL0115432.1"/>
    </source>
</evidence>
<proteinExistence type="predicted"/>
<dbReference type="Proteomes" id="UP001430953">
    <property type="component" value="Unassembled WGS sequence"/>
</dbReference>
<feature type="region of interest" description="Disordered" evidence="1">
    <location>
        <begin position="18"/>
        <end position="54"/>
    </location>
</feature>
<evidence type="ECO:0000313" key="4">
    <source>
        <dbReference type="Proteomes" id="UP001430953"/>
    </source>
</evidence>